<reference evidence="5 6" key="1">
    <citation type="submission" date="2018-03" db="EMBL/GenBank/DDBJ databases">
        <title>Genomic Encyclopedia of Archaeal and Bacterial Type Strains, Phase II (KMG-II): from individual species to whole genera.</title>
        <authorList>
            <person name="Goeker M."/>
        </authorList>
    </citation>
    <scope>NUCLEOTIDE SEQUENCE [LARGE SCALE GENOMIC DNA]</scope>
    <source>
        <strain evidence="5 6">DSM 28229</strain>
    </source>
</reference>
<dbReference type="AlphaFoldDB" id="A0A315ZFC6"/>
<dbReference type="Pfam" id="PF12833">
    <property type="entry name" value="HTH_18"/>
    <property type="match status" value="1"/>
</dbReference>
<proteinExistence type="predicted"/>
<sequence>MKVYYVRHTITKETFEDISRQAPDYIFDGRAFNIHNEHMKMKSRLYYELPGIGIAVNEAWSDEDVLLKDVDSKEPIILIRFIIDENLYQESSGKSLGKSSPLGAQMYHTHNTLDVRIPANKWVRWIGIRVTANTWDQFTHGRWEELDKLMHNKEKWVIYEALTFQMEEYIRKIFKAQEEDEGMIGETLGNTILLLSDFFLQILKRKKENRKLGVLTADMEVLFEMKEYLLNQLTEPPTIAVLTKKFGMSRTRLLNNFKNVFGLPPHQFVLRAKYKEAYRLVRQTDQSLTSIAHNLGFSNIGHFTNGFKKEFGLTPSKLRNAK</sequence>
<dbReference type="SMART" id="SM00342">
    <property type="entry name" value="HTH_ARAC"/>
    <property type="match status" value="1"/>
</dbReference>
<keyword evidence="2 5" id="KW-0238">DNA-binding</keyword>
<dbReference type="InterPro" id="IPR020449">
    <property type="entry name" value="Tscrpt_reg_AraC-type_HTH"/>
</dbReference>
<keyword evidence="3" id="KW-0804">Transcription</keyword>
<dbReference type="InterPro" id="IPR009057">
    <property type="entry name" value="Homeodomain-like_sf"/>
</dbReference>
<evidence type="ECO:0000313" key="5">
    <source>
        <dbReference type="EMBL" id="PWJ43860.1"/>
    </source>
</evidence>
<evidence type="ECO:0000256" key="3">
    <source>
        <dbReference type="ARBA" id="ARBA00023163"/>
    </source>
</evidence>
<keyword evidence="1" id="KW-0805">Transcription regulation</keyword>
<name>A0A315ZFC6_SEDFL</name>
<dbReference type="PANTHER" id="PTHR47893">
    <property type="entry name" value="REGULATORY PROTEIN PCHR"/>
    <property type="match status" value="1"/>
</dbReference>
<dbReference type="PROSITE" id="PS01124">
    <property type="entry name" value="HTH_ARAC_FAMILY_2"/>
    <property type="match status" value="1"/>
</dbReference>
<dbReference type="InterPro" id="IPR053142">
    <property type="entry name" value="PchR_regulatory_protein"/>
</dbReference>
<dbReference type="SUPFAM" id="SSF46689">
    <property type="entry name" value="Homeodomain-like"/>
    <property type="match status" value="2"/>
</dbReference>
<dbReference type="PANTHER" id="PTHR47893:SF1">
    <property type="entry name" value="REGULATORY PROTEIN PCHR"/>
    <property type="match status" value="1"/>
</dbReference>
<evidence type="ECO:0000256" key="1">
    <source>
        <dbReference type="ARBA" id="ARBA00023015"/>
    </source>
</evidence>
<comment type="caution">
    <text evidence="5">The sequence shown here is derived from an EMBL/GenBank/DDBJ whole genome shotgun (WGS) entry which is preliminary data.</text>
</comment>
<feature type="domain" description="HTH araC/xylS-type" evidence="4">
    <location>
        <begin position="223"/>
        <end position="321"/>
    </location>
</feature>
<dbReference type="Proteomes" id="UP000245535">
    <property type="component" value="Unassembled WGS sequence"/>
</dbReference>
<dbReference type="GO" id="GO:0043565">
    <property type="term" value="F:sequence-specific DNA binding"/>
    <property type="evidence" value="ECO:0007669"/>
    <property type="project" value="InterPro"/>
</dbReference>
<organism evidence="5 6">
    <name type="scientific">Sediminitomix flava</name>
    <dbReference type="NCBI Taxonomy" id="379075"/>
    <lineage>
        <taxon>Bacteria</taxon>
        <taxon>Pseudomonadati</taxon>
        <taxon>Bacteroidota</taxon>
        <taxon>Cytophagia</taxon>
        <taxon>Cytophagales</taxon>
        <taxon>Flammeovirgaceae</taxon>
        <taxon>Sediminitomix</taxon>
    </lineage>
</organism>
<gene>
    <name evidence="5" type="ORF">BC781_101206</name>
</gene>
<dbReference type="GO" id="GO:0003700">
    <property type="term" value="F:DNA-binding transcription factor activity"/>
    <property type="evidence" value="ECO:0007669"/>
    <property type="project" value="InterPro"/>
</dbReference>
<dbReference type="OrthoDB" id="799767at2"/>
<accession>A0A315ZFC6</accession>
<dbReference type="Gene3D" id="1.10.10.60">
    <property type="entry name" value="Homeodomain-like"/>
    <property type="match status" value="1"/>
</dbReference>
<dbReference type="InterPro" id="IPR018060">
    <property type="entry name" value="HTH_AraC"/>
</dbReference>
<dbReference type="EMBL" id="QGDO01000001">
    <property type="protein sequence ID" value="PWJ43860.1"/>
    <property type="molecule type" value="Genomic_DNA"/>
</dbReference>
<dbReference type="RefSeq" id="WP_109615392.1">
    <property type="nucleotide sequence ID" value="NZ_QGDO01000001.1"/>
</dbReference>
<dbReference type="PRINTS" id="PR00032">
    <property type="entry name" value="HTHARAC"/>
</dbReference>
<evidence type="ECO:0000313" key="6">
    <source>
        <dbReference type="Proteomes" id="UP000245535"/>
    </source>
</evidence>
<protein>
    <submittedName>
        <fullName evidence="5">AraC-like DNA-binding protein</fullName>
    </submittedName>
</protein>
<evidence type="ECO:0000259" key="4">
    <source>
        <dbReference type="PROSITE" id="PS01124"/>
    </source>
</evidence>
<evidence type="ECO:0000256" key="2">
    <source>
        <dbReference type="ARBA" id="ARBA00023125"/>
    </source>
</evidence>
<keyword evidence="6" id="KW-1185">Reference proteome</keyword>